<dbReference type="EMBL" id="CAKXAJ010025111">
    <property type="protein sequence ID" value="CAH2235081.1"/>
    <property type="molecule type" value="Genomic_DNA"/>
</dbReference>
<protein>
    <submittedName>
        <fullName evidence="1">Jg14560 protein</fullName>
    </submittedName>
</protein>
<reference evidence="1" key="1">
    <citation type="submission" date="2022-03" db="EMBL/GenBank/DDBJ databases">
        <authorList>
            <person name="Lindestad O."/>
        </authorList>
    </citation>
    <scope>NUCLEOTIDE SEQUENCE</scope>
</reference>
<name>A0A8S4RG51_9NEOP</name>
<gene>
    <name evidence="1" type="primary">jg14560</name>
    <name evidence="1" type="ORF">PAEG_LOCUS12764</name>
</gene>
<evidence type="ECO:0000313" key="1">
    <source>
        <dbReference type="EMBL" id="CAH2235081.1"/>
    </source>
</evidence>
<sequence>MVCHVCGCVDGGSGAGVMLMNAACPLDEDLWAMDAGNPSPGAPTAIVCPRGGPAFQAGSWLCAKAFPWSCLQVTCWNTVGL</sequence>
<keyword evidence="2" id="KW-1185">Reference proteome</keyword>
<accession>A0A8S4RG51</accession>
<organism evidence="1 2">
    <name type="scientific">Pararge aegeria aegeria</name>
    <dbReference type="NCBI Taxonomy" id="348720"/>
    <lineage>
        <taxon>Eukaryota</taxon>
        <taxon>Metazoa</taxon>
        <taxon>Ecdysozoa</taxon>
        <taxon>Arthropoda</taxon>
        <taxon>Hexapoda</taxon>
        <taxon>Insecta</taxon>
        <taxon>Pterygota</taxon>
        <taxon>Neoptera</taxon>
        <taxon>Endopterygota</taxon>
        <taxon>Lepidoptera</taxon>
        <taxon>Glossata</taxon>
        <taxon>Ditrysia</taxon>
        <taxon>Papilionoidea</taxon>
        <taxon>Nymphalidae</taxon>
        <taxon>Satyrinae</taxon>
        <taxon>Satyrini</taxon>
        <taxon>Parargina</taxon>
        <taxon>Pararge</taxon>
    </lineage>
</organism>
<evidence type="ECO:0000313" key="2">
    <source>
        <dbReference type="Proteomes" id="UP000838756"/>
    </source>
</evidence>
<comment type="caution">
    <text evidence="1">The sequence shown here is derived from an EMBL/GenBank/DDBJ whole genome shotgun (WGS) entry which is preliminary data.</text>
</comment>
<dbReference type="Proteomes" id="UP000838756">
    <property type="component" value="Unassembled WGS sequence"/>
</dbReference>
<dbReference type="AlphaFoldDB" id="A0A8S4RG51"/>
<proteinExistence type="predicted"/>